<evidence type="ECO:0000313" key="6">
    <source>
        <dbReference type="Proteomes" id="UP000595101"/>
    </source>
</evidence>
<evidence type="ECO:0000259" key="4">
    <source>
        <dbReference type="SMART" id="SM00642"/>
    </source>
</evidence>
<dbReference type="RefSeq" id="WP_197927517.1">
    <property type="nucleotide sequence ID" value="NZ_CP065745.1"/>
</dbReference>
<dbReference type="FunFam" id="3.20.20.80:FF:000064">
    <property type="entry name" value="Oligo-1,6-glucosidase"/>
    <property type="match status" value="1"/>
</dbReference>
<gene>
    <name evidence="5" type="ORF">I6G90_11145</name>
</gene>
<dbReference type="InterPro" id="IPR045857">
    <property type="entry name" value="O16G_dom_2"/>
</dbReference>
<dbReference type="EMBL" id="CP065745">
    <property type="protein sequence ID" value="QPR53041.1"/>
    <property type="molecule type" value="Genomic_DNA"/>
</dbReference>
<dbReference type="CDD" id="cd11333">
    <property type="entry name" value="AmyAc_SI_OligoGlu_DGase"/>
    <property type="match status" value="1"/>
</dbReference>
<dbReference type="InterPro" id="IPR006047">
    <property type="entry name" value="GH13_cat_dom"/>
</dbReference>
<dbReference type="GeneID" id="60786169"/>
<dbReference type="PANTHER" id="PTHR10357:SF179">
    <property type="entry name" value="NEUTRAL AND BASIC AMINO ACID TRANSPORT PROTEIN RBAT"/>
    <property type="match status" value="1"/>
</dbReference>
<keyword evidence="3" id="KW-0326">Glycosidase</keyword>
<sequence>MKTERNSVIYQIYPRSFQDSNGDGIGDLNGIRSRLGYLSQLGVDMLWLTPVYASPQRDNGYDISNYHDIDPAFGFFSDMLALISEAATLGIGIMMDIVANHTSTEHSWFKKALAGDKYYQDFYVFRDQQFVNEYPLTSIFGGNAWEYVPALDMYYLHNFDITQADLDWDNVNVRKAMAAVVQFWLDQGIKGFRFDVIDMISKNWPTRSMSNGPRLHDYIKELNHSTFGGKNIITVGETWSADLEHMKSYSSPAGDEFSMVFNFEHLGFGHDKWQSHIDIKTIKNVFTRNQCELRNQGWNSLFLSNHDLPRAVSRFGNDTPQWRELSAKQWAIILHMQQGTPFIYQGEELGMTNRQWHPSEIRDIEAKNYFNSHINDATESEVLTRISKISRDNARTPMQWDDTNHAGFSTATPWIQVNENYHSINVSNQQHDDNSVFNCYRKLISLRKKLDIIREGDFTMLGSDTSNHICYSRQWQGKTLIVMANLTTTPLTIPVHKDDLATLEPLLTNYPTPSYSDELRPLEAAVWLTTK</sequence>
<reference evidence="5 6" key="1">
    <citation type="submission" date="2020-12" db="EMBL/GenBank/DDBJ databases">
        <title>FDA dAtabase for Regulatory Grade micrObial Sequences (FDA-ARGOS): Supporting development and validation of Infectious Disease Dx tests.</title>
        <authorList>
            <person name="Sproer C."/>
            <person name="Gronow S."/>
            <person name="Severitt S."/>
            <person name="Schroder I."/>
            <person name="Tallon L."/>
            <person name="Sadzewicz L."/>
            <person name="Zhao X."/>
            <person name="Boylan J."/>
            <person name="Ott S."/>
            <person name="Bowen H."/>
            <person name="Vavikolanu K."/>
            <person name="Mehta A."/>
            <person name="Aluvathingal J."/>
            <person name="Nadendla S."/>
            <person name="Lowell S."/>
            <person name="Myers T."/>
            <person name="Yan Y."/>
            <person name="Sichtig H."/>
        </authorList>
    </citation>
    <scope>NUCLEOTIDE SEQUENCE [LARGE SCALE GENOMIC DNA]</scope>
    <source>
        <strain evidence="5 6">FDAARGOS_933</strain>
    </source>
</reference>
<dbReference type="SUPFAM" id="SSF51011">
    <property type="entry name" value="Glycosyl hydrolase domain"/>
    <property type="match status" value="1"/>
</dbReference>
<dbReference type="Gene3D" id="3.90.400.10">
    <property type="entry name" value="Oligo-1,6-glucosidase, Domain 2"/>
    <property type="match status" value="1"/>
</dbReference>
<feature type="domain" description="Glycosyl hydrolase family 13 catalytic" evidence="4">
    <location>
        <begin position="11"/>
        <end position="395"/>
    </location>
</feature>
<dbReference type="SMART" id="SM00642">
    <property type="entry name" value="Aamy"/>
    <property type="match status" value="1"/>
</dbReference>
<organism evidence="5 6">
    <name type="scientific">Aeromonas allosaccharophila</name>
    <dbReference type="NCBI Taxonomy" id="656"/>
    <lineage>
        <taxon>Bacteria</taxon>
        <taxon>Pseudomonadati</taxon>
        <taxon>Pseudomonadota</taxon>
        <taxon>Gammaproteobacteria</taxon>
        <taxon>Aeromonadales</taxon>
        <taxon>Aeromonadaceae</taxon>
        <taxon>Aeromonas</taxon>
    </lineage>
</organism>
<evidence type="ECO:0000256" key="2">
    <source>
        <dbReference type="ARBA" id="ARBA00022801"/>
    </source>
</evidence>
<dbReference type="InterPro" id="IPR013780">
    <property type="entry name" value="Glyco_hydro_b"/>
</dbReference>
<keyword evidence="2" id="KW-0378">Hydrolase</keyword>
<dbReference type="GO" id="GO:0004556">
    <property type="term" value="F:alpha-amylase activity"/>
    <property type="evidence" value="ECO:0007669"/>
    <property type="project" value="TreeGrafter"/>
</dbReference>
<dbReference type="Gene3D" id="2.60.40.1180">
    <property type="entry name" value="Golgi alpha-mannosidase II"/>
    <property type="match status" value="1"/>
</dbReference>
<dbReference type="Gene3D" id="3.20.20.80">
    <property type="entry name" value="Glycosidases"/>
    <property type="match status" value="1"/>
</dbReference>
<dbReference type="PANTHER" id="PTHR10357">
    <property type="entry name" value="ALPHA-AMYLASE FAMILY MEMBER"/>
    <property type="match status" value="1"/>
</dbReference>
<evidence type="ECO:0000256" key="1">
    <source>
        <dbReference type="ARBA" id="ARBA00008061"/>
    </source>
</evidence>
<dbReference type="NCBIfam" id="NF008183">
    <property type="entry name" value="PRK10933.1"/>
    <property type="match status" value="1"/>
</dbReference>
<dbReference type="AlphaFoldDB" id="A0A7T2PC72"/>
<proteinExistence type="inferred from homology"/>
<dbReference type="KEGG" id="aall:I6G90_11145"/>
<dbReference type="GO" id="GO:0009313">
    <property type="term" value="P:oligosaccharide catabolic process"/>
    <property type="evidence" value="ECO:0007669"/>
    <property type="project" value="TreeGrafter"/>
</dbReference>
<accession>A0A7T2PC72</accession>
<dbReference type="InterPro" id="IPR017853">
    <property type="entry name" value="GH"/>
</dbReference>
<evidence type="ECO:0000313" key="5">
    <source>
        <dbReference type="EMBL" id="QPR53041.1"/>
    </source>
</evidence>
<dbReference type="Proteomes" id="UP000595101">
    <property type="component" value="Chromosome"/>
</dbReference>
<comment type="similarity">
    <text evidence="1">Belongs to the glycosyl hydrolase 13 family.</text>
</comment>
<evidence type="ECO:0000256" key="3">
    <source>
        <dbReference type="ARBA" id="ARBA00023295"/>
    </source>
</evidence>
<dbReference type="Pfam" id="PF00128">
    <property type="entry name" value="Alpha-amylase"/>
    <property type="match status" value="1"/>
</dbReference>
<dbReference type="SUPFAM" id="SSF51445">
    <property type="entry name" value="(Trans)glycosidases"/>
    <property type="match status" value="1"/>
</dbReference>
<name>A0A7T2PC72_9GAMM</name>
<protein>
    <submittedName>
        <fullName evidence="5">Alpha-glucosidase</fullName>
    </submittedName>
</protein>